<reference evidence="2" key="1">
    <citation type="submission" date="2020-10" db="EMBL/GenBank/DDBJ databases">
        <authorList>
            <person name="Gilroy R."/>
        </authorList>
    </citation>
    <scope>NUCLEOTIDE SEQUENCE</scope>
    <source>
        <strain evidence="2">CHK158-818</strain>
    </source>
</reference>
<reference evidence="2" key="2">
    <citation type="journal article" date="2021" name="PeerJ">
        <title>Extensive microbial diversity within the chicken gut microbiome revealed by metagenomics and culture.</title>
        <authorList>
            <person name="Gilroy R."/>
            <person name="Ravi A."/>
            <person name="Getino M."/>
            <person name="Pursley I."/>
            <person name="Horton D.L."/>
            <person name="Alikhan N.F."/>
            <person name="Baker D."/>
            <person name="Gharbi K."/>
            <person name="Hall N."/>
            <person name="Watson M."/>
            <person name="Adriaenssens E.M."/>
            <person name="Foster-Nyarko E."/>
            <person name="Jarju S."/>
            <person name="Secka A."/>
            <person name="Antonio M."/>
            <person name="Oren A."/>
            <person name="Chaudhuri R.R."/>
            <person name="La Ragione R."/>
            <person name="Hildebrand F."/>
            <person name="Pallen M.J."/>
        </authorList>
    </citation>
    <scope>NUCLEOTIDE SEQUENCE</scope>
    <source>
        <strain evidence="2">CHK158-818</strain>
    </source>
</reference>
<accession>A0A9D1SCT1</accession>
<organism evidence="2 3">
    <name type="scientific">Candidatus Gallibacteroides avistercoris</name>
    <dbReference type="NCBI Taxonomy" id="2840833"/>
    <lineage>
        <taxon>Bacteria</taxon>
        <taxon>Pseudomonadati</taxon>
        <taxon>Bacteroidota</taxon>
        <taxon>Bacteroidia</taxon>
        <taxon>Bacteroidales</taxon>
        <taxon>Bacteroidaceae</taxon>
        <taxon>Bacteroidaceae incertae sedis</taxon>
        <taxon>Candidatus Gallibacteroides</taxon>
    </lineage>
</organism>
<comment type="caution">
    <text evidence="2">The sequence shown here is derived from an EMBL/GenBank/DDBJ whole genome shotgun (WGS) entry which is preliminary data.</text>
</comment>
<feature type="transmembrane region" description="Helical" evidence="1">
    <location>
        <begin position="112"/>
        <end position="137"/>
    </location>
</feature>
<feature type="transmembrane region" description="Helical" evidence="1">
    <location>
        <begin position="49"/>
        <end position="70"/>
    </location>
</feature>
<dbReference type="EMBL" id="DVNA01000144">
    <property type="protein sequence ID" value="HIU55431.1"/>
    <property type="molecule type" value="Genomic_DNA"/>
</dbReference>
<dbReference type="AlphaFoldDB" id="A0A9D1SCT1"/>
<protein>
    <submittedName>
        <fullName evidence="2">Uncharacterized protein</fullName>
    </submittedName>
</protein>
<feature type="transmembrane region" description="Helical" evidence="1">
    <location>
        <begin position="82"/>
        <end position="100"/>
    </location>
</feature>
<dbReference type="Proteomes" id="UP000824112">
    <property type="component" value="Unassembled WGS sequence"/>
</dbReference>
<keyword evidence="1" id="KW-0472">Membrane</keyword>
<dbReference type="InterPro" id="IPR046739">
    <property type="entry name" value="DUF6789"/>
</dbReference>
<evidence type="ECO:0000313" key="3">
    <source>
        <dbReference type="Proteomes" id="UP000824112"/>
    </source>
</evidence>
<dbReference type="Pfam" id="PF20587">
    <property type="entry name" value="DUF6789"/>
    <property type="match status" value="1"/>
</dbReference>
<evidence type="ECO:0000313" key="2">
    <source>
        <dbReference type="EMBL" id="HIU55431.1"/>
    </source>
</evidence>
<name>A0A9D1SCT1_9BACT</name>
<sequence>MNFQKIRLVAWSGFLSTLVLFVVMGLENMTEMFQMDPVFFMVDLAERSIVLWLLVYLVLGWLWSAAYLFFFNRFLAFEKIPWLRGAIYGILVGMITYIGISMTGDGMGLGSINTQIIGTLLAYTAFGIVLGTIVGMYEKKKK</sequence>
<proteinExistence type="predicted"/>
<evidence type="ECO:0000256" key="1">
    <source>
        <dbReference type="SAM" id="Phobius"/>
    </source>
</evidence>
<gene>
    <name evidence="2" type="ORF">IAB03_06465</name>
</gene>
<keyword evidence="1" id="KW-1133">Transmembrane helix</keyword>
<keyword evidence="1" id="KW-0812">Transmembrane</keyword>